<dbReference type="PROSITE" id="PS51318">
    <property type="entry name" value="TAT"/>
    <property type="match status" value="1"/>
</dbReference>
<dbReference type="AlphaFoldDB" id="A0A7Y7YHB0"/>
<organism evidence="2 3">
    <name type="scientific">Pseudomonas gingeri</name>
    <dbReference type="NCBI Taxonomy" id="117681"/>
    <lineage>
        <taxon>Bacteria</taxon>
        <taxon>Pseudomonadati</taxon>
        <taxon>Pseudomonadota</taxon>
        <taxon>Gammaproteobacteria</taxon>
        <taxon>Pseudomonadales</taxon>
        <taxon>Pseudomonadaceae</taxon>
        <taxon>Pseudomonas</taxon>
    </lineage>
</organism>
<evidence type="ECO:0000313" key="2">
    <source>
        <dbReference type="EMBL" id="NWC36534.1"/>
    </source>
</evidence>
<sequence>MPPIIRRDFLKAAAAMPVLANGLMHGAPVTAADTPPPALPRAGAPAGHFDYVVAGAGHNGLVCAAYLAKAGYRILVLEGDTLIGGGCKTSEPLLPGFREDLCSSAHGAILGNPLIRDHELDLARYGYELLYPDVVLHYPFLDGASFTVFRNDVERTAATIEQVSRKDAQTFRRAAAVRASLAAMPAEAAAASRDGLYLRRLGEMTGFAAARVVWESPHMRAAALSGGRFFGPMGSDYGTGRQAFSMLDHLKGRPIPKGGSGMLSVALGGFIEAHGGVILTRKSIVRLVIEQGACKGVECADGTQYRADQGVVSSIHVKHLVDMAPRELFGDAVLDGVDLMQPELAMFQFHFAFTEEPAYAQASGGTIASCEAALMEDPASIFTLTPDDAHGELNIADYPLQVCHPSVFDPTRVPAGRGLLKIEGCMPYTLKGGAQHWDDIKDQVADAVLTRYLRYTTNLSQDKLLGKFLLSPLDIERMNPSMWRGGAHHFDNRGANFAPCRMGIPGLYQTGACTAPGGSISGLPGRNTAQAVLQDQGRSLKEVVGTPVLS</sequence>
<dbReference type="PANTHER" id="PTHR10668">
    <property type="entry name" value="PHYTOENE DEHYDROGENASE"/>
    <property type="match status" value="1"/>
</dbReference>
<accession>A0A7Y7YHB0</accession>
<dbReference type="Proteomes" id="UP000520592">
    <property type="component" value="Unassembled WGS sequence"/>
</dbReference>
<dbReference type="SUPFAM" id="SSF51905">
    <property type="entry name" value="FAD/NAD(P)-binding domain"/>
    <property type="match status" value="1"/>
</dbReference>
<keyword evidence="1" id="KW-0732">Signal</keyword>
<feature type="signal peptide" evidence="1">
    <location>
        <begin position="1"/>
        <end position="31"/>
    </location>
</feature>
<dbReference type="InterPro" id="IPR036188">
    <property type="entry name" value="FAD/NAD-bd_sf"/>
</dbReference>
<comment type="caution">
    <text evidence="2">The sequence shown here is derived from an EMBL/GenBank/DDBJ whole genome shotgun (WGS) entry which is preliminary data.</text>
</comment>
<evidence type="ECO:0000256" key="1">
    <source>
        <dbReference type="SAM" id="SignalP"/>
    </source>
</evidence>
<protein>
    <submittedName>
        <fullName evidence="2">NAD(P)/FAD-dependent oxidoreductase</fullName>
    </submittedName>
</protein>
<dbReference type="EMBL" id="JACAQD010000043">
    <property type="protein sequence ID" value="NWC36534.1"/>
    <property type="molecule type" value="Genomic_DNA"/>
</dbReference>
<evidence type="ECO:0000313" key="3">
    <source>
        <dbReference type="Proteomes" id="UP000520592"/>
    </source>
</evidence>
<dbReference type="Pfam" id="PF13450">
    <property type="entry name" value="NAD_binding_8"/>
    <property type="match status" value="1"/>
</dbReference>
<dbReference type="GO" id="GO:0005829">
    <property type="term" value="C:cytosol"/>
    <property type="evidence" value="ECO:0007669"/>
    <property type="project" value="TreeGrafter"/>
</dbReference>
<name>A0A7Y7YHB0_9PSED</name>
<gene>
    <name evidence="2" type="ORF">HX876_29645</name>
</gene>
<proteinExistence type="predicted"/>
<dbReference type="InterPro" id="IPR006311">
    <property type="entry name" value="TAT_signal"/>
</dbReference>
<dbReference type="Gene3D" id="3.50.50.60">
    <property type="entry name" value="FAD/NAD(P)-binding domain"/>
    <property type="match status" value="2"/>
</dbReference>
<dbReference type="PANTHER" id="PTHR10668:SF103">
    <property type="entry name" value="PYRIDINE NUCLEOTIDE-DISULFIDE OXIDOREDUCTASE DOMAIN-CONTAINING PROTEIN 2"/>
    <property type="match status" value="1"/>
</dbReference>
<feature type="chain" id="PRO_5031202086" evidence="1">
    <location>
        <begin position="32"/>
        <end position="550"/>
    </location>
</feature>
<dbReference type="RefSeq" id="WP_177057898.1">
    <property type="nucleotide sequence ID" value="NZ_JACAPS010000015.1"/>
</dbReference>
<reference evidence="2 3" key="1">
    <citation type="submission" date="2020-04" db="EMBL/GenBank/DDBJ databases">
        <title>Molecular characterization of pseudomonads from Agaricus bisporus reveal novel blotch 2 pathogens in Western Europe.</title>
        <authorList>
            <person name="Taparia T."/>
            <person name="Krijger M."/>
            <person name="Haynes E."/>
            <person name="Elpinstone J.G."/>
            <person name="Noble R."/>
            <person name="Van Der Wolf J."/>
        </authorList>
    </citation>
    <scope>NUCLEOTIDE SEQUENCE [LARGE SCALE GENOMIC DNA]</scope>
    <source>
        <strain evidence="2 3">IPO3737</strain>
    </source>
</reference>